<dbReference type="RefSeq" id="WP_015508914.1">
    <property type="nucleotide sequence ID" value="NC_020995.1"/>
</dbReference>
<dbReference type="HOGENOM" id="CLU_081802_0_0_9"/>
<dbReference type="GeneID" id="71765238"/>
<keyword evidence="2" id="KW-1185">Reference proteome</keyword>
<organism evidence="1 2">
    <name type="scientific">Enterococcus casseliflavus EC20</name>
    <dbReference type="NCBI Taxonomy" id="565655"/>
    <lineage>
        <taxon>Bacteria</taxon>
        <taxon>Bacillati</taxon>
        <taxon>Bacillota</taxon>
        <taxon>Bacilli</taxon>
        <taxon>Lactobacillales</taxon>
        <taxon>Enterococcaceae</taxon>
        <taxon>Enterococcus</taxon>
    </lineage>
</organism>
<dbReference type="Proteomes" id="UP000012675">
    <property type="component" value="Chromosome"/>
</dbReference>
<dbReference type="KEGG" id="ecas:ECBG_01627"/>
<sequence length="221" mass="25474">MNDKGKETKLRYVTKNDFGKDTAIESVLVFDKDNKISRYKNTKLTIGEVSKMTDEEILEKVKQDEFDYQSVRIQGIREDIAMAEELLEKIDSSIVKSGKEFLSKMKSDNNLNPIDIEPSDFYFNIITDSSGNQTEKENFSFIIHEVSYPDSSYTGLYNVEGDLYAVGDDYVNDETITNKEYQMRTLQNEVTYEITAPKVVRAPKVYESTYNYFPIENLGCL</sequence>
<proteinExistence type="predicted"/>
<name>C9AA47_ENTCA</name>
<evidence type="ECO:0000313" key="1">
    <source>
        <dbReference type="EMBL" id="EEV39358.1"/>
    </source>
</evidence>
<dbReference type="eggNOG" id="ENOG50306R9">
    <property type="taxonomic scope" value="Bacteria"/>
</dbReference>
<dbReference type="EMBL" id="CP004856">
    <property type="protein sequence ID" value="EEV39358.1"/>
    <property type="molecule type" value="Genomic_DNA"/>
</dbReference>
<dbReference type="AlphaFoldDB" id="C9AA47"/>
<accession>C9AA47</accession>
<gene>
    <name evidence="1" type="ORF">ECBG_01627</name>
</gene>
<reference evidence="1 2" key="1">
    <citation type="submission" date="2009-02" db="EMBL/GenBank/DDBJ databases">
        <authorList>
            <consortium name="The Broad Institute Genome Sequencing Platform"/>
            <person name="Feldgarden M."/>
            <person name="Young S.K."/>
            <person name="Kodira C.D."/>
            <person name="Zeng Q."/>
            <person name="Koehrsen M."/>
            <person name="Alvarado L."/>
            <person name="Berlin A."/>
            <person name="Borenstein D."/>
            <person name="Chen Z."/>
            <person name="Engels R."/>
            <person name="Freedman E."/>
            <person name="Gellesch M."/>
            <person name="Goldberg J."/>
            <person name="Griggs A."/>
            <person name="Gujja S."/>
            <person name="Heiman D."/>
            <person name="Hepburn T."/>
            <person name="Howarth C."/>
            <person name="Jen D."/>
            <person name="Larson L."/>
            <person name="Lewis B."/>
            <person name="Mehta T."/>
            <person name="Park D."/>
            <person name="Pearson M."/>
            <person name="Roberts A."/>
            <person name="Saif S."/>
            <person name="Shea T."/>
            <person name="Shenoy N."/>
            <person name="Sisk P."/>
            <person name="Stolte C."/>
            <person name="Sykes S."/>
            <person name="Walk T."/>
            <person name="White J."/>
            <person name="Yandava C."/>
            <person name="Gilmore M."/>
            <person name="Manson J."/>
            <person name="Palmer K."/>
            <person name="Carniol K."/>
            <person name="Lander E."/>
            <person name="Nusbaum C."/>
            <person name="Galagan J."/>
            <person name="Birren B."/>
        </authorList>
    </citation>
    <scope>NUCLEOTIDE SEQUENCE [LARGE SCALE GENOMIC DNA]</scope>
    <source>
        <strain evidence="1 2">EC20</strain>
    </source>
</reference>
<reference evidence="1 2" key="2">
    <citation type="submission" date="2013-03" db="EMBL/GenBank/DDBJ databases">
        <title>The Genome Sequence of Enterococcus casseliflavus EC20 (899205).</title>
        <authorList>
            <consortium name="The Broad Institute Genomics Platform"/>
            <consortium name="The Broad Institute Genome Sequencing Center for Infectious Disease"/>
            <person name="Russ C."/>
            <person name="Feldgarden M."/>
            <person name="Gilmore M."/>
            <person name="Manson J."/>
            <person name="Palmer K."/>
            <person name="Carniol K."/>
            <person name="Walker B."/>
            <person name="Young S.K."/>
            <person name="Zeng Q."/>
            <person name="Gargeya S."/>
            <person name="Fitzgerald M."/>
            <person name="Haas B."/>
            <person name="Abouelleil A."/>
            <person name="Allen A.W."/>
            <person name="Alvarado L."/>
            <person name="Arachchi H.M."/>
            <person name="Berlin A.M."/>
            <person name="Chapman S.B."/>
            <person name="Gainer-Dewar J."/>
            <person name="Goldberg J."/>
            <person name="Griggs A."/>
            <person name="Gujja S."/>
            <person name="Hansen M."/>
            <person name="Howarth C."/>
            <person name="Imamovic A."/>
            <person name="Ireland A."/>
            <person name="Larimer J."/>
            <person name="McCowan C."/>
            <person name="Murphy C."/>
            <person name="Pearson M."/>
            <person name="Poon T.W."/>
            <person name="Priest M."/>
            <person name="Roberts A."/>
            <person name="Saif S."/>
            <person name="Shea T."/>
            <person name="Sisk P."/>
            <person name="Sykes S."/>
            <person name="Wortman J."/>
            <person name="Nusbaum C."/>
            <person name="Birren B."/>
        </authorList>
    </citation>
    <scope>NUCLEOTIDE SEQUENCE [LARGE SCALE GENOMIC DNA]</scope>
    <source>
        <strain evidence="1 2">EC20</strain>
    </source>
</reference>
<protein>
    <submittedName>
        <fullName evidence="1">Uncharacterized protein</fullName>
    </submittedName>
</protein>
<evidence type="ECO:0000313" key="2">
    <source>
        <dbReference type="Proteomes" id="UP000012675"/>
    </source>
</evidence>